<gene>
    <name evidence="1" type="ORF">HY768_06110</name>
</gene>
<dbReference type="EMBL" id="JACQXR010000080">
    <property type="protein sequence ID" value="MBI4726782.1"/>
    <property type="molecule type" value="Genomic_DNA"/>
</dbReference>
<sequence length="61" mass="6718">MADYNYTMFIIDVSNPLNPTITGYCDTGGNAYDVAIFGGYAYVSTRQSGLRIMTLLIPQTQ</sequence>
<dbReference type="InterPro" id="IPR013211">
    <property type="entry name" value="LVIVD"/>
</dbReference>
<accession>A0A933MI63</accession>
<dbReference type="AlphaFoldDB" id="A0A933MI63"/>
<proteinExistence type="predicted"/>
<reference evidence="1" key="1">
    <citation type="submission" date="2020-07" db="EMBL/GenBank/DDBJ databases">
        <title>Huge and variable diversity of episymbiotic CPR bacteria and DPANN archaea in groundwater ecosystems.</title>
        <authorList>
            <person name="He C.Y."/>
            <person name="Keren R."/>
            <person name="Whittaker M."/>
            <person name="Farag I.F."/>
            <person name="Doudna J."/>
            <person name="Cate J.H.D."/>
            <person name="Banfield J.F."/>
        </authorList>
    </citation>
    <scope>NUCLEOTIDE SEQUENCE</scope>
    <source>
        <strain evidence="1">NC_groundwater_1520_Pr4_B-0.1um_53_5</strain>
    </source>
</reference>
<organism evidence="1 2">
    <name type="scientific">candidate division TA06 bacterium</name>
    <dbReference type="NCBI Taxonomy" id="2250710"/>
    <lineage>
        <taxon>Bacteria</taxon>
        <taxon>Bacteria division TA06</taxon>
    </lineage>
</organism>
<evidence type="ECO:0000313" key="2">
    <source>
        <dbReference type="Proteomes" id="UP000736328"/>
    </source>
</evidence>
<name>A0A933MI63_UNCT6</name>
<dbReference type="Proteomes" id="UP000736328">
    <property type="component" value="Unassembled WGS sequence"/>
</dbReference>
<evidence type="ECO:0000313" key="1">
    <source>
        <dbReference type="EMBL" id="MBI4726782.1"/>
    </source>
</evidence>
<dbReference type="Pfam" id="PF08309">
    <property type="entry name" value="LVIVD"/>
    <property type="match status" value="2"/>
</dbReference>
<protein>
    <submittedName>
        <fullName evidence="1">Uncharacterized protein</fullName>
    </submittedName>
</protein>
<comment type="caution">
    <text evidence="1">The sequence shown here is derived from an EMBL/GenBank/DDBJ whole genome shotgun (WGS) entry which is preliminary data.</text>
</comment>